<accession>A0A1J9RHY5</accession>
<name>A0A1J9RHY5_9PEZI</name>
<feature type="transmembrane region" description="Helical" evidence="1">
    <location>
        <begin position="26"/>
        <end position="49"/>
    </location>
</feature>
<dbReference type="InterPro" id="IPR036396">
    <property type="entry name" value="Cyt_P450_sf"/>
</dbReference>
<keyword evidence="1" id="KW-0812">Transmembrane</keyword>
<dbReference type="Pfam" id="PF00067">
    <property type="entry name" value="p450"/>
    <property type="match status" value="2"/>
</dbReference>
<comment type="caution">
    <text evidence="2">The sequence shown here is derived from an EMBL/GenBank/DDBJ whole genome shotgun (WGS) entry which is preliminary data.</text>
</comment>
<dbReference type="STRING" id="236234.A0A1J9RHY5"/>
<dbReference type="InterPro" id="IPR050121">
    <property type="entry name" value="Cytochrome_P450_monoxygenase"/>
</dbReference>
<sequence>MPAWLAPVLAGVAVHAAIQLVEIDMFLPHIGCALLSLAALFIGLNVHVFDTTTYLSATAELAHASALLSLGLAASILVYRGFFHRLRRFPGPWPARLTKLYAVWKSARSVQWHRELERMHEEYGDVVRTGPRELSIARAEALIPIAACRKSTLYALSDWNDDRLGLIETRSLTDHRLRRKPWELALNAKSLAKYDPEMQSTIGLFLDAIATAGDSGAEAVNVTEWVAYLAYDLMGVVGFGRDFGQLSGGGVEHWAVRALRAQQLFIGVLKPVPWALNALSKIPGADGPVRPFVSYCAGLVKEKRDALAANDDKSQPPSDICTHILRAYEARSPHAPRTQAALNEDGRLIVTAGADTTSNTLINTFYYLSRRPALWRLLQRSLAPLFPLGPESFTYPHLAANLAAAPLLDAVLNETMRLKPATPGGNPRVTPPEGLRVILHDDDDDDDDESGVGVGVGVGAGEGKAKGKGKGRGAAPNNVLYIPGNTDVYISPHVLHRSPRYFVRPDEFLPERWIADRRLGGRPELIRRGNAGGGAGAFFPFQVGQFACAGKALAMWEMRSVVARVALRFDLGYEGEEEDGGEDVVGRVFDEGMRDTFTMTLGPMWVRFKERGRWWEEGDEVGVGA</sequence>
<dbReference type="EMBL" id="MNUE01000001">
    <property type="protein sequence ID" value="OJD40248.1"/>
    <property type="molecule type" value="Genomic_DNA"/>
</dbReference>
<dbReference type="Gene3D" id="1.10.630.10">
    <property type="entry name" value="Cytochrome P450"/>
    <property type="match status" value="1"/>
</dbReference>
<evidence type="ECO:0000256" key="1">
    <source>
        <dbReference type="SAM" id="Phobius"/>
    </source>
</evidence>
<dbReference type="OrthoDB" id="6692864at2759"/>
<organism evidence="2 3">
    <name type="scientific">Diplodia corticola</name>
    <dbReference type="NCBI Taxonomy" id="236234"/>
    <lineage>
        <taxon>Eukaryota</taxon>
        <taxon>Fungi</taxon>
        <taxon>Dikarya</taxon>
        <taxon>Ascomycota</taxon>
        <taxon>Pezizomycotina</taxon>
        <taxon>Dothideomycetes</taxon>
        <taxon>Dothideomycetes incertae sedis</taxon>
        <taxon>Botryosphaeriales</taxon>
        <taxon>Botryosphaeriaceae</taxon>
        <taxon>Diplodia</taxon>
    </lineage>
</organism>
<feature type="transmembrane region" description="Helical" evidence="1">
    <location>
        <begin position="61"/>
        <end position="82"/>
    </location>
</feature>
<dbReference type="GO" id="GO:0020037">
    <property type="term" value="F:heme binding"/>
    <property type="evidence" value="ECO:0007669"/>
    <property type="project" value="InterPro"/>
</dbReference>
<dbReference type="RefSeq" id="XP_020135091.1">
    <property type="nucleotide sequence ID" value="XM_020269879.1"/>
</dbReference>
<dbReference type="GeneID" id="31010138"/>
<keyword evidence="1" id="KW-1133">Transmembrane helix</keyword>
<gene>
    <name evidence="2" type="ORF">BKCO1_1000478</name>
</gene>
<dbReference type="GO" id="GO:0004497">
    <property type="term" value="F:monooxygenase activity"/>
    <property type="evidence" value="ECO:0007669"/>
    <property type="project" value="InterPro"/>
</dbReference>
<dbReference type="Proteomes" id="UP000183809">
    <property type="component" value="Unassembled WGS sequence"/>
</dbReference>
<dbReference type="PANTHER" id="PTHR24305">
    <property type="entry name" value="CYTOCHROME P450"/>
    <property type="match status" value="1"/>
</dbReference>
<evidence type="ECO:0000313" key="3">
    <source>
        <dbReference type="Proteomes" id="UP000183809"/>
    </source>
</evidence>
<evidence type="ECO:0000313" key="2">
    <source>
        <dbReference type="EMBL" id="OJD40248.1"/>
    </source>
</evidence>
<keyword evidence="1" id="KW-0472">Membrane</keyword>
<dbReference type="PANTHER" id="PTHR24305:SF78">
    <property type="entry name" value="P450, PUTATIVE (EUROFUNG)-RELATED"/>
    <property type="match status" value="1"/>
</dbReference>
<dbReference type="GO" id="GO:0005506">
    <property type="term" value="F:iron ion binding"/>
    <property type="evidence" value="ECO:0007669"/>
    <property type="project" value="InterPro"/>
</dbReference>
<dbReference type="AlphaFoldDB" id="A0A1J9RHY5"/>
<dbReference type="SUPFAM" id="SSF48264">
    <property type="entry name" value="Cytochrome P450"/>
    <property type="match status" value="1"/>
</dbReference>
<keyword evidence="3" id="KW-1185">Reference proteome</keyword>
<reference evidence="2 3" key="1">
    <citation type="submission" date="2016-10" db="EMBL/GenBank/DDBJ databases">
        <title>Proteomics and genomics reveal pathogen-plant mechanisms compatible with a hemibiotrophic lifestyle of Diplodia corticola.</title>
        <authorList>
            <person name="Fernandes I."/>
            <person name="De Jonge R."/>
            <person name="Van De Peer Y."/>
            <person name="Devreese B."/>
            <person name="Alves A."/>
            <person name="Esteves A.C."/>
        </authorList>
    </citation>
    <scope>NUCLEOTIDE SEQUENCE [LARGE SCALE GENOMIC DNA]</scope>
    <source>
        <strain evidence="2 3">CBS 112549</strain>
    </source>
</reference>
<protein>
    <submittedName>
        <fullName evidence="2">Cytochrome p450</fullName>
    </submittedName>
</protein>
<proteinExistence type="predicted"/>
<dbReference type="InterPro" id="IPR001128">
    <property type="entry name" value="Cyt_P450"/>
</dbReference>
<dbReference type="GO" id="GO:0016705">
    <property type="term" value="F:oxidoreductase activity, acting on paired donors, with incorporation or reduction of molecular oxygen"/>
    <property type="evidence" value="ECO:0007669"/>
    <property type="project" value="InterPro"/>
</dbReference>